<dbReference type="OrthoDB" id="7593532at2"/>
<dbReference type="AlphaFoldDB" id="A0A286BVM9"/>
<keyword evidence="2" id="KW-1185">Reference proteome</keyword>
<dbReference type="EMBL" id="OCMY01000001">
    <property type="protein sequence ID" value="SOD38184.1"/>
    <property type="molecule type" value="Genomic_DNA"/>
</dbReference>
<sequence>MDELIRKALFRPYLRLNKQSIDNQHDAWSECRSLLILHEGDSPTLAYFAEAIKCRFPAAECQLVDTLTTPAMTFDKGAAIVVIRFISQQWQREIERNIDALSQVIYFMDDDLFDPSALEALPKAYRTKIIRRSASQHRWITEHCDTIWVSTPFLANKYAHLKPDVIAPLPLSRTCTQRQPVKIAYHGSRSHQAEKYWLRQVIEGVLTACPQASFEIFGEHEIYKLYRDLPRVTILHPMSWQNYLDYTLHHHVDIGLAPLLASEFNQARGPVKFYDFVRMGAVGVYSNCAPYSDFIEQNINGVLLNNDPQKWVETLTLLVNSDQKRQHLASNALAFTQTLTNL</sequence>
<name>A0A286BVM9_9GAMM</name>
<dbReference type="Proteomes" id="UP000219271">
    <property type="component" value="Unassembled WGS sequence"/>
</dbReference>
<evidence type="ECO:0000313" key="1">
    <source>
        <dbReference type="EMBL" id="SOD38184.1"/>
    </source>
</evidence>
<accession>A0A286BVM9</accession>
<dbReference type="RefSeq" id="WP_097096118.1">
    <property type="nucleotide sequence ID" value="NZ_OCMY01000001.1"/>
</dbReference>
<organism evidence="1 2">
    <name type="scientific">Candidatus Pantoea floridensis</name>
    <dbReference type="NCBI Taxonomy" id="1938870"/>
    <lineage>
        <taxon>Bacteria</taxon>
        <taxon>Pseudomonadati</taxon>
        <taxon>Pseudomonadota</taxon>
        <taxon>Gammaproteobacteria</taxon>
        <taxon>Enterobacterales</taxon>
        <taxon>Erwiniaceae</taxon>
        <taxon>Pantoea</taxon>
    </lineage>
</organism>
<evidence type="ECO:0000313" key="2">
    <source>
        <dbReference type="Proteomes" id="UP000219271"/>
    </source>
</evidence>
<reference evidence="2" key="1">
    <citation type="submission" date="2017-09" db="EMBL/GenBank/DDBJ databases">
        <authorList>
            <person name="Varghese N."/>
            <person name="Submissions S."/>
        </authorList>
    </citation>
    <scope>NUCLEOTIDE SEQUENCE [LARGE SCALE GENOMIC DNA]</scope>
    <source>
        <strain evidence="2">JKS000234</strain>
    </source>
</reference>
<proteinExistence type="predicted"/>
<protein>
    <submittedName>
        <fullName evidence="1">Uncharacterized protein</fullName>
    </submittedName>
</protein>
<dbReference type="SUPFAM" id="SSF53756">
    <property type="entry name" value="UDP-Glycosyltransferase/glycogen phosphorylase"/>
    <property type="match status" value="1"/>
</dbReference>
<dbReference type="Gene3D" id="3.40.50.2000">
    <property type="entry name" value="Glycogen Phosphorylase B"/>
    <property type="match status" value="1"/>
</dbReference>
<gene>
    <name evidence="1" type="ORF">SAMN06273570_2575</name>
</gene>